<comment type="caution">
    <text evidence="1">The sequence shown here is derived from an EMBL/GenBank/DDBJ whole genome shotgun (WGS) entry which is preliminary data.</text>
</comment>
<dbReference type="RefSeq" id="WP_004098042.1">
    <property type="nucleotide sequence ID" value="NZ_AFGF01000191.1"/>
</dbReference>
<name>F7NMU9_9FIRM</name>
<sequence>MQLFEIAVEQARERIYSPCCFEPDWPFTLRRIETESLMIVKKSGFAKRKNCATI</sequence>
<dbReference type="Proteomes" id="UP000003240">
    <property type="component" value="Unassembled WGS sequence"/>
</dbReference>
<proteinExistence type="predicted"/>
<accession>F7NMU9</accession>
<keyword evidence="2" id="KW-1185">Reference proteome</keyword>
<dbReference type="AlphaFoldDB" id="F7NMU9"/>
<reference evidence="1 2" key="1">
    <citation type="journal article" date="2011" name="EMBO J.">
        <title>Structural diversity of bacterial flagellar motors.</title>
        <authorList>
            <person name="Chen S."/>
            <person name="Beeby M."/>
            <person name="Murphy G.E."/>
            <person name="Leadbetter J.R."/>
            <person name="Hendrixson D.R."/>
            <person name="Briegel A."/>
            <person name="Li Z."/>
            <person name="Shi J."/>
            <person name="Tocheva E.I."/>
            <person name="Muller A."/>
            <person name="Dobro M.J."/>
            <person name="Jensen G.J."/>
        </authorList>
    </citation>
    <scope>NUCLEOTIDE SEQUENCE [LARGE SCALE GENOMIC DNA]</scope>
    <source>
        <strain evidence="1 2">DSM 6540</strain>
    </source>
</reference>
<gene>
    <name evidence="1" type="ORF">ALO_17151</name>
</gene>
<evidence type="ECO:0000313" key="1">
    <source>
        <dbReference type="EMBL" id="EGO62643.1"/>
    </source>
</evidence>
<organism evidence="1 2">
    <name type="scientific">Acetonema longum DSM 6540</name>
    <dbReference type="NCBI Taxonomy" id="1009370"/>
    <lineage>
        <taxon>Bacteria</taxon>
        <taxon>Bacillati</taxon>
        <taxon>Bacillota</taxon>
        <taxon>Negativicutes</taxon>
        <taxon>Acetonemataceae</taxon>
        <taxon>Acetonema</taxon>
    </lineage>
</organism>
<protein>
    <submittedName>
        <fullName evidence="1">Uncharacterized protein</fullName>
    </submittedName>
</protein>
<dbReference type="STRING" id="1009370.ALO_17151"/>
<evidence type="ECO:0000313" key="2">
    <source>
        <dbReference type="Proteomes" id="UP000003240"/>
    </source>
</evidence>
<dbReference type="EMBL" id="AFGF01000191">
    <property type="protein sequence ID" value="EGO62643.1"/>
    <property type="molecule type" value="Genomic_DNA"/>
</dbReference>